<organism evidence="2 3">
    <name type="scientific">Stenomitos frigidus AS-A4</name>
    <dbReference type="NCBI Taxonomy" id="2933935"/>
    <lineage>
        <taxon>Bacteria</taxon>
        <taxon>Bacillati</taxon>
        <taxon>Cyanobacteriota</taxon>
        <taxon>Cyanophyceae</taxon>
        <taxon>Leptolyngbyales</taxon>
        <taxon>Leptolyngbyaceae</taxon>
        <taxon>Stenomitos</taxon>
    </lineage>
</organism>
<evidence type="ECO:0000313" key="3">
    <source>
        <dbReference type="Proteomes" id="UP001476950"/>
    </source>
</evidence>
<reference evidence="2 3" key="1">
    <citation type="submission" date="2022-04" db="EMBL/GenBank/DDBJ databases">
        <title>Positive selection, recombination, and allopatry shape intraspecific diversity of widespread and dominant cyanobacteria.</title>
        <authorList>
            <person name="Wei J."/>
            <person name="Shu W."/>
            <person name="Hu C."/>
        </authorList>
    </citation>
    <scope>NUCLEOTIDE SEQUENCE [LARGE SCALE GENOMIC DNA]</scope>
    <source>
        <strain evidence="2 3">AS-A4</strain>
    </source>
</reference>
<keyword evidence="3" id="KW-1185">Reference proteome</keyword>
<protein>
    <submittedName>
        <fullName evidence="2">DUF4365 domain-containing protein</fullName>
    </submittedName>
</protein>
<proteinExistence type="predicted"/>
<gene>
    <name evidence="2" type="ORF">NDI38_02100</name>
</gene>
<comment type="caution">
    <text evidence="2">The sequence shown here is derived from an EMBL/GenBank/DDBJ whole genome shotgun (WGS) entry which is preliminary data.</text>
</comment>
<evidence type="ECO:0000259" key="1">
    <source>
        <dbReference type="Pfam" id="PF14280"/>
    </source>
</evidence>
<name>A0ABV0KDR3_9CYAN</name>
<accession>A0ABV0KDR3</accession>
<dbReference type="EMBL" id="JAMPLM010000001">
    <property type="protein sequence ID" value="MEP1057211.1"/>
    <property type="molecule type" value="Genomic_DNA"/>
</dbReference>
<dbReference type="Proteomes" id="UP001476950">
    <property type="component" value="Unassembled WGS sequence"/>
</dbReference>
<evidence type="ECO:0000313" key="2">
    <source>
        <dbReference type="EMBL" id="MEP1057211.1"/>
    </source>
</evidence>
<dbReference type="InterPro" id="IPR025375">
    <property type="entry name" value="DUF4365"/>
</dbReference>
<feature type="domain" description="DUF4365" evidence="1">
    <location>
        <begin position="10"/>
        <end position="146"/>
    </location>
</feature>
<sequence>MQQEDISRCQFKEWLTRFGWQAIEPQRDLGEDMLIHVYFDGRATGTIFHIQLKSVTNLEQRRNKRSDSLSYPFEVKDLKHWAEFDQPVVLVIWDIILREGRWILVDDAVSCLNEKNSTWRNKKTVSVNIVWKNDTSNSGFAKLRRNIGNYFYPLISRDKELKLRLRTNFTNTSEGLKEKENFQKFIRKGEPLILDEEYIKGVDFSEWWSKWFLPDGARFYQIEIIPKGDKEVIANKIEFLGRNGKSVVFENVVFCAIRAGTELLLLSNEHQFYPVHFQIEYRKTEGGWTETFQPQFTLSGHNVTDTRKIVDFWEISASGGRIVVEFSNSEHGIKLDEFSEFLPQLNPLPPYFIEFVDKLYKIQNLTGCIINIPLDISDWAISFTNQLFEIISTGILYVDCPKIKINYTADRRKPLIEESDEGGFIEIVELIANSSAEIFGTEISLGKREDTIRGKLTLTKELVSKVSELKEGEAIEIDLFEVTIIRKFESWIQKQHCN</sequence>
<dbReference type="Pfam" id="PF14280">
    <property type="entry name" value="DUF4365"/>
    <property type="match status" value="1"/>
</dbReference>